<comment type="caution">
    <text evidence="1">The sequence shown here is derived from an EMBL/GenBank/DDBJ whole genome shotgun (WGS) entry which is preliminary data.</text>
</comment>
<reference evidence="1 2" key="1">
    <citation type="submission" date="2024-04" db="EMBL/GenBank/DDBJ databases">
        <authorList>
            <person name="Rising A."/>
            <person name="Reimegard J."/>
            <person name="Sonavane S."/>
            <person name="Akerstrom W."/>
            <person name="Nylinder S."/>
            <person name="Hedman E."/>
            <person name="Kallberg Y."/>
        </authorList>
    </citation>
    <scope>NUCLEOTIDE SEQUENCE [LARGE SCALE GENOMIC DNA]</scope>
</reference>
<gene>
    <name evidence="1" type="ORF">LARSCL_LOCUS11911</name>
</gene>
<name>A0AAV2ADA6_9ARAC</name>
<evidence type="ECO:0000313" key="2">
    <source>
        <dbReference type="Proteomes" id="UP001497382"/>
    </source>
</evidence>
<dbReference type="Proteomes" id="UP001497382">
    <property type="component" value="Unassembled WGS sequence"/>
</dbReference>
<proteinExistence type="predicted"/>
<organism evidence="1 2">
    <name type="scientific">Larinioides sclopetarius</name>
    <dbReference type="NCBI Taxonomy" id="280406"/>
    <lineage>
        <taxon>Eukaryota</taxon>
        <taxon>Metazoa</taxon>
        <taxon>Ecdysozoa</taxon>
        <taxon>Arthropoda</taxon>
        <taxon>Chelicerata</taxon>
        <taxon>Arachnida</taxon>
        <taxon>Araneae</taxon>
        <taxon>Araneomorphae</taxon>
        <taxon>Entelegynae</taxon>
        <taxon>Araneoidea</taxon>
        <taxon>Araneidae</taxon>
        <taxon>Larinioides</taxon>
    </lineage>
</organism>
<sequence length="39" mass="4675">MRIYIYISRIKNNGHCAVFVKSKVYVRPESLFVLYRPGR</sequence>
<dbReference type="EMBL" id="CAXIEN010000152">
    <property type="protein sequence ID" value="CAL1282024.1"/>
    <property type="molecule type" value="Genomic_DNA"/>
</dbReference>
<accession>A0AAV2ADA6</accession>
<protein>
    <submittedName>
        <fullName evidence="1">Uncharacterized protein</fullName>
    </submittedName>
</protein>
<dbReference type="AlphaFoldDB" id="A0AAV2ADA6"/>
<keyword evidence="2" id="KW-1185">Reference proteome</keyword>
<evidence type="ECO:0000313" key="1">
    <source>
        <dbReference type="EMBL" id="CAL1282024.1"/>
    </source>
</evidence>